<sequence length="2365" mass="271814">MAELENNIISVIQQNDPDIPEYLDFEKLRREGLEHIGNLSGKIWTDHNVHDPGVTILEVLVYALMDLGYRTNLPFQDLIALKNNNDPEDNFLTPLEILTVNPVTITDYRKLLLEVEGVRNAWLEPASEQEIGLYLDTYRKTLVCKGDSYEGENAVTRNEKLNGYDICLNGLYKVYIEKNADIVDTVTLEQDVINILAKHRNLCEDFVDGIKVLDPVEIGVCVEAELHAEFNAEKVYAEIFNRIRNYIQPEIKYYTLEELLDKGKTIDDIFAGRPYRTESYGFVDTEEIENFNRRESIYLSDLYDVILSIDGVRKIKNIAIKEDSVVYPGSGGWEYIIPDGNVPVFSSDKTCIDLYNVQGVLKVNKSRIEGTLYDPRKFLLSINDLDTQVPLGSYRDDLEEYYSIQNDFPVVYGIGEDGLPDIATGLRKTQAKQLKGYLMFYDQILANYTSQLANIRSLFSLKPEDERTKEEKSTYFTQIPDSVPRLEELLRFYKQDDVLTQGSILAVPVANNAQWTKTLEKLQNNPNIELTIQNFCNDQPGIVNAFNFSSSGLRAVYINQLINSFSNENFTIKIIKDKRGYFFVIDADVSDDVLLVGTTRSDTPNDARKEAKNLAFLAMMHQSYNEVTNTSDTNEPDEHYFNITYSPLSYIDLIQELTEDTDEYLERRKQFLDHLLARFGEEFSDYVVLQFQNRVNAEEFKEDEIKSQSEYVNKFPEISRDRGKAFNYLDPSWNTDNVSGFEKRIALLSGIGNYQRRNLCNFEVTQNFRIILKDWSGNTLFRSNRGYDTIEELREASRKILGQLRDDKSYKHLEKSLNGFDSHVLQRIFSEKASNENIIITRYHYYQQLKNVDGKIVVTSKNQKMRSEKVGNDKKSDFIKTINEQELGSDIHKREKYRLLPLGSDNRYLDINAFNCHIETLVSWKWHVNDIRTKEKTECVPVFKTDDEAWDNMVREANLESFLTQHDIALRWNLRINKNVSVKGLGCYPDSNKSIAAWRQAKMLGSSLKNFSVEKRGEYSVVCLKNEKGKVIAQSNEFSTKENDERIVLETCVSIFGDRKTQPEYNEERKKYGFQILGKDNTPMFMSYCVYDSPKEALQQMQIAFKQGVSKNNYLLSGDQGNPEYNFILKDASTSFLALPPDHFETAADRTKALNAMMRYFKSNELPVFVKEEPRRYIWSLMHNESKILNSETEFTSKARASANFDKTIVQTVLAKNDELYKPHCYDFEVISTPAQYKFIYGDSDAQDKLAPIFISTDGFSTPQEASKGYTDFIQKLPGLLFKVSPKNDTDFGLYTSGSSKAIVGAYSKSKPSLTKAQNIVGYVKSIYSNDLKPKASFIDRQMIENQEGRYEWRFYKKNAPLAVSPYRCEAESLAEDIKKIICDTIPPIDLKQCPKKAIVVCPKNDPNKFHYQIEFKDCDGNQFVLISYLGYNSFEEAEEAWQNEWIDVIEIATNADEYLLSGKINIEETYDNPNVKSCDQASYIAVIPKVIREALEQRGKDVILHYTGLADQFPIYKMTYETLGETQSHYGFKVVVPQSDLISGCKENSNINHQGSLLWVSQNTYSNAQETINAYQYFYNLAGASNNCKVFCDKEGFYVGLVEVLAESSQDFASIPEVWDDGYPRDKDDCKNCTPGGVREFLYAAEDDKNYIPICEGHQWKFKVVSPSYFVSEHNCYYNSAKKRDEQMESWLTKLKNINWDQYIIWQVGEGSVPRKEIQFLSRIGYGYSTEEFCKLVFAFRDSMQKCTVLDESAQIDIIKTSLKETYKEDAGMCKLIDSESFRYQEICDFVNYFPVYRTETGYRYRLYYPENDVETTPEGLQPCGCEDVIDITKSCIEPYPFVSSNEYDCCSEALNGFIHFCSIIMEESYAVECISKTAYGPYSFEIINKNRELAYHPQQYKSLQEVKDAIEYTKSCTNDIGMHVLEHILLRPKPNVPCGNIYEYDEGEGRQLITCLLPVCPDTECYIEWQPDIEKDDPCAETDNNPNAIHYIPGSDPYSFWATVVLPSWHKQFRTLEQRQAFEKFLYTQTPALVGLNILWLSPSDLCKFEDAYKKWLAWKEDPAALQCDPNGHHPNCLLSDCIRTLESEPACPTIPGEQGDCDCDDDRREIAFLDTNEYDSSSIFWGYCPPQGIPQEPIGEGVALAEVEARKTVVDEKIEVAVPDKEISVPPVKKKRPATKSAKEVVKKVASSPTKKIPSKKTVSKKTKTKKTPLKKLTKNEALAIIRKRKPKYITNIEKASTAKLKKTKSYERTAFFLENTPTLMAYDGLVSFFDKYSLQKDNNIQDFLMLLKNATWHLLDKLVLDEKENIKKEDIALIKKNLVALKKKGLSLKELDKDWKSEELNTLADSKVLEQVKKLLK</sequence>
<protein>
    <submittedName>
        <fullName evidence="1">Uncharacterized protein</fullName>
    </submittedName>
</protein>
<dbReference type="RefSeq" id="WP_324179432.1">
    <property type="nucleotide sequence ID" value="NZ_BAABAW010000007.1"/>
</dbReference>
<comment type="caution">
    <text evidence="1">The sequence shown here is derived from an EMBL/GenBank/DDBJ whole genome shotgun (WGS) entry which is preliminary data.</text>
</comment>
<evidence type="ECO:0000313" key="1">
    <source>
        <dbReference type="EMBL" id="MEB3345407.1"/>
    </source>
</evidence>
<name>A0ABU5ZV23_9FLAO</name>
<evidence type="ECO:0000313" key="2">
    <source>
        <dbReference type="Proteomes" id="UP001327027"/>
    </source>
</evidence>
<organism evidence="1 2">
    <name type="scientific">Aquimarina gracilis</name>
    <dbReference type="NCBI Taxonomy" id="874422"/>
    <lineage>
        <taxon>Bacteria</taxon>
        <taxon>Pseudomonadati</taxon>
        <taxon>Bacteroidota</taxon>
        <taxon>Flavobacteriia</taxon>
        <taxon>Flavobacteriales</taxon>
        <taxon>Flavobacteriaceae</taxon>
        <taxon>Aquimarina</taxon>
    </lineage>
</organism>
<dbReference type="Proteomes" id="UP001327027">
    <property type="component" value="Unassembled WGS sequence"/>
</dbReference>
<accession>A0ABU5ZV23</accession>
<keyword evidence="2" id="KW-1185">Reference proteome</keyword>
<proteinExistence type="predicted"/>
<reference evidence="1 2" key="1">
    <citation type="journal article" date="2013" name="Int. J. Syst. Evol. Microbiol.">
        <title>Aquimarina gracilis sp. nov., isolated from the gut microflora of a mussel, Mytilus coruscus, and emended description of Aquimarina spongiae.</title>
        <authorList>
            <person name="Park S.C."/>
            <person name="Choe H.N."/>
            <person name="Baik K.S."/>
            <person name="Seong C.N."/>
        </authorList>
    </citation>
    <scope>NUCLEOTIDE SEQUENCE [LARGE SCALE GENOMIC DNA]</scope>
    <source>
        <strain evidence="1 2">PSC32</strain>
    </source>
</reference>
<dbReference type="EMBL" id="JAYKLX010000003">
    <property type="protein sequence ID" value="MEB3345407.1"/>
    <property type="molecule type" value="Genomic_DNA"/>
</dbReference>
<gene>
    <name evidence="1" type="ORF">U6A24_08060</name>
</gene>